<dbReference type="AlphaFoldDB" id="A0A815WAS4"/>
<gene>
    <name evidence="1" type="ORF">GPM918_LOCUS38485</name>
    <name evidence="2" type="ORF">SRO942_LOCUS39311</name>
</gene>
<organism evidence="1 3">
    <name type="scientific">Didymodactylos carnosus</name>
    <dbReference type="NCBI Taxonomy" id="1234261"/>
    <lineage>
        <taxon>Eukaryota</taxon>
        <taxon>Metazoa</taxon>
        <taxon>Spiralia</taxon>
        <taxon>Gnathifera</taxon>
        <taxon>Rotifera</taxon>
        <taxon>Eurotatoria</taxon>
        <taxon>Bdelloidea</taxon>
        <taxon>Philodinida</taxon>
        <taxon>Philodinidae</taxon>
        <taxon>Didymodactylos</taxon>
    </lineage>
</organism>
<proteinExistence type="predicted"/>
<dbReference type="PANTHER" id="PTHR36558">
    <property type="entry name" value="GLR1098 PROTEIN"/>
    <property type="match status" value="1"/>
</dbReference>
<protein>
    <submittedName>
        <fullName evidence="1">Uncharacterized protein</fullName>
    </submittedName>
</protein>
<evidence type="ECO:0000313" key="1">
    <source>
        <dbReference type="EMBL" id="CAF1538516.1"/>
    </source>
</evidence>
<dbReference type="PANTHER" id="PTHR36558:SF1">
    <property type="entry name" value="RESTRICTION ENDONUCLEASE DOMAIN-CONTAINING PROTEIN-RELATED"/>
    <property type="match status" value="1"/>
</dbReference>
<dbReference type="EMBL" id="CAJNOQ010025579">
    <property type="protein sequence ID" value="CAF1538516.1"/>
    <property type="molecule type" value="Genomic_DNA"/>
</dbReference>
<dbReference type="Gene3D" id="3.90.1570.10">
    <property type="entry name" value="tt1808, chain A"/>
    <property type="match status" value="1"/>
</dbReference>
<dbReference type="InterPro" id="IPR012296">
    <property type="entry name" value="Nuclease_put_TT1808"/>
</dbReference>
<dbReference type="EMBL" id="CAJOBC010091202">
    <property type="protein sequence ID" value="CAF4398592.1"/>
    <property type="molecule type" value="Genomic_DNA"/>
</dbReference>
<evidence type="ECO:0000313" key="3">
    <source>
        <dbReference type="Proteomes" id="UP000663829"/>
    </source>
</evidence>
<evidence type="ECO:0000313" key="2">
    <source>
        <dbReference type="EMBL" id="CAF4398592.1"/>
    </source>
</evidence>
<feature type="non-terminal residue" evidence="1">
    <location>
        <position position="1"/>
    </location>
</feature>
<dbReference type="Proteomes" id="UP000681722">
    <property type="component" value="Unassembled WGS sequence"/>
</dbReference>
<dbReference type="Proteomes" id="UP000663829">
    <property type="component" value="Unassembled WGS sequence"/>
</dbReference>
<accession>A0A815WAS4</accession>
<comment type="caution">
    <text evidence="1">The sequence shown here is derived from an EMBL/GenBank/DDBJ whole genome shotgun (WGS) entry which is preliminary data.</text>
</comment>
<keyword evidence="3" id="KW-1185">Reference proteome</keyword>
<name>A0A815WAS4_9BILA</name>
<reference evidence="1" key="1">
    <citation type="submission" date="2021-02" db="EMBL/GenBank/DDBJ databases">
        <authorList>
            <person name="Nowell W R."/>
        </authorList>
    </citation>
    <scope>NUCLEOTIDE SEQUENCE</scope>
</reference>
<sequence length="100" mass="11471">RFCANIVDKPSLIIEIYSHTSNQRDNIEKLAEYKTTSSLQFYVTVSSESRLIDVHKRVLSSNKWSTISYTTISYTAMEDEIPILDIKLKMADIYAFVSLA</sequence>